<evidence type="ECO:0000313" key="2">
    <source>
        <dbReference type="EMBL" id="OQP63381.1"/>
    </source>
</evidence>
<sequence length="212" mass="24086">MTVFLSYSTKDYFFAELMEIKLKEAGIDLWRDQGSLVAGADWRQGIEDGISTSGAVLIALSSYSTESPYVTYEWAYAIGKGKTIIPIKISQCQMHPRLESIQYLDFTVPNSLPWNLLTEQIKEIYEEIDPSSIVSTNATPNMPSNTEDPQVKAILNYLNQRGYQTASFERIRRRIDPNLTDEILDTLIENNKSIFRHVTLKDDKKGLAKIVP</sequence>
<dbReference type="OrthoDB" id="7285215at2"/>
<dbReference type="PROSITE" id="PS50104">
    <property type="entry name" value="TIR"/>
    <property type="match status" value="1"/>
</dbReference>
<dbReference type="InterPro" id="IPR000157">
    <property type="entry name" value="TIR_dom"/>
</dbReference>
<proteinExistence type="predicted"/>
<dbReference type="EMBL" id="LVYD01000045">
    <property type="protein sequence ID" value="OQP63381.1"/>
    <property type="molecule type" value="Genomic_DNA"/>
</dbReference>
<dbReference type="InterPro" id="IPR035897">
    <property type="entry name" value="Toll_tir_struct_dom_sf"/>
</dbReference>
<feature type="domain" description="TIR" evidence="1">
    <location>
        <begin position="1"/>
        <end position="132"/>
    </location>
</feature>
<evidence type="ECO:0000313" key="3">
    <source>
        <dbReference type="Proteomes" id="UP000192796"/>
    </source>
</evidence>
<gene>
    <name evidence="2" type="ORF">A3860_23830</name>
</gene>
<dbReference type="SUPFAM" id="SSF52200">
    <property type="entry name" value="Toll/Interleukin receptor TIR domain"/>
    <property type="match status" value="1"/>
</dbReference>
<dbReference type="Pfam" id="PF13676">
    <property type="entry name" value="TIR_2"/>
    <property type="match status" value="1"/>
</dbReference>
<dbReference type="RefSeq" id="WP_081147642.1">
    <property type="nucleotide sequence ID" value="NZ_LVYD01000045.1"/>
</dbReference>
<evidence type="ECO:0000259" key="1">
    <source>
        <dbReference type="PROSITE" id="PS50104"/>
    </source>
</evidence>
<organism evidence="2 3">
    <name type="scientific">Niastella vici</name>
    <dbReference type="NCBI Taxonomy" id="1703345"/>
    <lineage>
        <taxon>Bacteria</taxon>
        <taxon>Pseudomonadati</taxon>
        <taxon>Bacteroidota</taxon>
        <taxon>Chitinophagia</taxon>
        <taxon>Chitinophagales</taxon>
        <taxon>Chitinophagaceae</taxon>
        <taxon>Niastella</taxon>
    </lineage>
</organism>
<name>A0A1V9FYC2_9BACT</name>
<accession>A0A1V9FYC2</accession>
<dbReference type="GO" id="GO:0007165">
    <property type="term" value="P:signal transduction"/>
    <property type="evidence" value="ECO:0007669"/>
    <property type="project" value="InterPro"/>
</dbReference>
<keyword evidence="3" id="KW-1185">Reference proteome</keyword>
<dbReference type="Gene3D" id="3.40.50.10140">
    <property type="entry name" value="Toll/interleukin-1 receptor homology (TIR) domain"/>
    <property type="match status" value="1"/>
</dbReference>
<dbReference type="STRING" id="1703345.A3860_23830"/>
<comment type="caution">
    <text evidence="2">The sequence shown here is derived from an EMBL/GenBank/DDBJ whole genome shotgun (WGS) entry which is preliminary data.</text>
</comment>
<protein>
    <recommendedName>
        <fullName evidence="1">TIR domain-containing protein</fullName>
    </recommendedName>
</protein>
<dbReference type="AlphaFoldDB" id="A0A1V9FYC2"/>
<reference evidence="2 3" key="1">
    <citation type="submission" date="2016-03" db="EMBL/GenBank/DDBJ databases">
        <title>Niastella vici sp. nov., isolated from farmland soil.</title>
        <authorList>
            <person name="Chen L."/>
            <person name="Wang D."/>
            <person name="Yang S."/>
            <person name="Wang G."/>
        </authorList>
    </citation>
    <scope>NUCLEOTIDE SEQUENCE [LARGE SCALE GENOMIC DNA]</scope>
    <source>
        <strain evidence="2 3">DJ57</strain>
    </source>
</reference>
<dbReference type="Proteomes" id="UP000192796">
    <property type="component" value="Unassembled WGS sequence"/>
</dbReference>